<dbReference type="Pfam" id="PF05380">
    <property type="entry name" value="Peptidase_A17"/>
    <property type="match status" value="1"/>
</dbReference>
<proteinExistence type="predicted"/>
<name>A0ABM1XKV0_AEDAL</name>
<sequence length="524" mass="59249">MALKQLAIEHSEEFPLAAAAVEKCFYIDDALTGAQTLEEACQLQHELVELLRRGCLDAHKWCSNPDVILQNVPAELKGEGVNVSNIDSESIVKTLGVAWSPKEDWFSFCVPPDESGPEQPLTRRKVLSDVARIYDPLGLIGPVLTTAKLFLREIADTTIDWDSPLPQPMVNRWKAFREELMKLNDLQIPRWILSATAIRVELHGFADSSKQAYGACLYTRMLQSDGTSIMKLICSKSRILPKQSSQSKPITTSLSELLAAVLLSRLTDKFVGSTKIYFAAVNLWSDSQIVLSWLRKSPGELQLFVSNRVKEVQKLTKDYQWNHVYTHSNPADIISRSEQPGVLMRKQLWWNGPISITTNLDTATTLPDEMLPELKKSVVLTTTTNQRMKLFDDVNDFGKLQRHMAYLIRFALFVASKQKTVIKGPLQAGELTRALKVIVRLVQAEAFPNKIAALRRGENEKHRLKTLHPFLDADDYILRVGGRIKHALIPFDSRHQMLLPAKHPVTENLIRHLHIENLWDSGHC</sequence>
<dbReference type="EnsemblMetazoa" id="AALFPA23_000601.R429">
    <property type="protein sequence ID" value="AALFPA23_000601.P429"/>
    <property type="gene ID" value="AALFPA23_000601"/>
</dbReference>
<evidence type="ECO:0000313" key="2">
    <source>
        <dbReference type="Proteomes" id="UP000069940"/>
    </source>
</evidence>
<dbReference type="GeneID" id="134286566"/>
<dbReference type="PANTHER" id="PTHR47331:SF8">
    <property type="match status" value="1"/>
</dbReference>
<reference evidence="1" key="2">
    <citation type="submission" date="2025-05" db="UniProtKB">
        <authorList>
            <consortium name="EnsemblMetazoa"/>
        </authorList>
    </citation>
    <scope>IDENTIFICATION</scope>
    <source>
        <strain evidence="1">Foshan</strain>
    </source>
</reference>
<protein>
    <recommendedName>
        <fullName evidence="3">Pao retrotransposon peptidase</fullName>
    </recommendedName>
</protein>
<dbReference type="InterPro" id="IPR043502">
    <property type="entry name" value="DNA/RNA_pol_sf"/>
</dbReference>
<dbReference type="InterPro" id="IPR008042">
    <property type="entry name" value="Retrotrans_Pao"/>
</dbReference>
<reference evidence="2" key="1">
    <citation type="journal article" date="2015" name="Proc. Natl. Acad. Sci. U.S.A.">
        <title>Genome sequence of the Asian Tiger mosquito, Aedes albopictus, reveals insights into its biology, genetics, and evolution.</title>
        <authorList>
            <person name="Chen X.G."/>
            <person name="Jiang X."/>
            <person name="Gu J."/>
            <person name="Xu M."/>
            <person name="Wu Y."/>
            <person name="Deng Y."/>
            <person name="Zhang C."/>
            <person name="Bonizzoni M."/>
            <person name="Dermauw W."/>
            <person name="Vontas J."/>
            <person name="Armbruster P."/>
            <person name="Huang X."/>
            <person name="Yang Y."/>
            <person name="Zhang H."/>
            <person name="He W."/>
            <person name="Peng H."/>
            <person name="Liu Y."/>
            <person name="Wu K."/>
            <person name="Chen J."/>
            <person name="Lirakis M."/>
            <person name="Topalis P."/>
            <person name="Van Leeuwen T."/>
            <person name="Hall A.B."/>
            <person name="Jiang X."/>
            <person name="Thorpe C."/>
            <person name="Mueller R.L."/>
            <person name="Sun C."/>
            <person name="Waterhouse R.M."/>
            <person name="Yan G."/>
            <person name="Tu Z.J."/>
            <person name="Fang X."/>
            <person name="James A.A."/>
        </authorList>
    </citation>
    <scope>NUCLEOTIDE SEQUENCE [LARGE SCALE GENOMIC DNA]</scope>
    <source>
        <strain evidence="2">Foshan</strain>
    </source>
</reference>
<dbReference type="PANTHER" id="PTHR47331">
    <property type="entry name" value="PHD-TYPE DOMAIN-CONTAINING PROTEIN"/>
    <property type="match status" value="1"/>
</dbReference>
<organism evidence="1 2">
    <name type="scientific">Aedes albopictus</name>
    <name type="common">Asian tiger mosquito</name>
    <name type="synonym">Stegomyia albopicta</name>
    <dbReference type="NCBI Taxonomy" id="7160"/>
    <lineage>
        <taxon>Eukaryota</taxon>
        <taxon>Metazoa</taxon>
        <taxon>Ecdysozoa</taxon>
        <taxon>Arthropoda</taxon>
        <taxon>Hexapoda</taxon>
        <taxon>Insecta</taxon>
        <taxon>Pterygota</taxon>
        <taxon>Neoptera</taxon>
        <taxon>Endopterygota</taxon>
        <taxon>Diptera</taxon>
        <taxon>Nematocera</taxon>
        <taxon>Culicoidea</taxon>
        <taxon>Culicidae</taxon>
        <taxon>Culicinae</taxon>
        <taxon>Aedini</taxon>
        <taxon>Aedes</taxon>
        <taxon>Stegomyia</taxon>
    </lineage>
</organism>
<keyword evidence="2" id="KW-1185">Reference proteome</keyword>
<accession>A0ABM1XKV0</accession>
<dbReference type="Proteomes" id="UP000069940">
    <property type="component" value="Unassembled WGS sequence"/>
</dbReference>
<dbReference type="SUPFAM" id="SSF56672">
    <property type="entry name" value="DNA/RNA polymerases"/>
    <property type="match status" value="1"/>
</dbReference>
<dbReference type="RefSeq" id="XP_062704180.1">
    <property type="nucleotide sequence ID" value="XM_062848196.1"/>
</dbReference>
<evidence type="ECO:0008006" key="3">
    <source>
        <dbReference type="Google" id="ProtNLM"/>
    </source>
</evidence>
<evidence type="ECO:0000313" key="1">
    <source>
        <dbReference type="EnsemblMetazoa" id="AALFPA23_000601.P429"/>
    </source>
</evidence>